<dbReference type="InterPro" id="IPR009057">
    <property type="entry name" value="Homeodomain-like_sf"/>
</dbReference>
<dbReference type="Pfam" id="PF00046">
    <property type="entry name" value="Homeodomain"/>
    <property type="match status" value="1"/>
</dbReference>
<comment type="subcellular location">
    <subcellularLocation>
        <location evidence="4 5">Nucleus</location>
    </subcellularLocation>
</comment>
<reference evidence="7 8" key="2">
    <citation type="journal article" date="2021" name="Genomics">
        <title>High-quality reference genome for Clonorchis sinensis.</title>
        <authorList>
            <person name="Young N.D."/>
            <person name="Stroehlein A.J."/>
            <person name="Kinkar L."/>
            <person name="Wang T."/>
            <person name="Sohn W.M."/>
            <person name="Chang B.C.H."/>
            <person name="Kaur P."/>
            <person name="Weisz D."/>
            <person name="Dudchenko O."/>
            <person name="Aiden E.L."/>
            <person name="Korhonen P.K."/>
            <person name="Gasser R.B."/>
        </authorList>
    </citation>
    <scope>NUCLEOTIDE SEQUENCE [LARGE SCALE GENOMIC DNA]</scope>
    <source>
        <strain evidence="7">Cs-k2</strain>
    </source>
</reference>
<name>A0A3R7JYM8_CLOSI</name>
<dbReference type="STRING" id="79923.A0A3R7JYM8"/>
<reference evidence="7 8" key="1">
    <citation type="journal article" date="2018" name="Biotechnol. Adv.">
        <title>Improved genomic resources and new bioinformatic workflow for the carcinogenic parasite Clonorchis sinensis: Biotechnological implications.</title>
        <authorList>
            <person name="Wang D."/>
            <person name="Korhonen P.K."/>
            <person name="Gasser R.B."/>
            <person name="Young N.D."/>
        </authorList>
    </citation>
    <scope>NUCLEOTIDE SEQUENCE [LARGE SCALE GENOMIC DNA]</scope>
    <source>
        <strain evidence="7">Cs-k2</strain>
    </source>
</reference>
<evidence type="ECO:0000256" key="2">
    <source>
        <dbReference type="ARBA" id="ARBA00023155"/>
    </source>
</evidence>
<dbReference type="GO" id="GO:0000981">
    <property type="term" value="F:DNA-binding transcription factor activity, RNA polymerase II-specific"/>
    <property type="evidence" value="ECO:0007669"/>
    <property type="project" value="TreeGrafter"/>
</dbReference>
<dbReference type="PANTHER" id="PTHR24327">
    <property type="entry name" value="HOMEOBOX PROTEIN"/>
    <property type="match status" value="1"/>
</dbReference>
<dbReference type="InterPro" id="IPR001356">
    <property type="entry name" value="HD"/>
</dbReference>
<dbReference type="GO" id="GO:0000978">
    <property type="term" value="F:RNA polymerase II cis-regulatory region sequence-specific DNA binding"/>
    <property type="evidence" value="ECO:0007669"/>
    <property type="project" value="TreeGrafter"/>
</dbReference>
<accession>A0A3R7JYM8</accession>
<dbReference type="Gene3D" id="1.10.10.60">
    <property type="entry name" value="Homeodomain-like"/>
    <property type="match status" value="1"/>
</dbReference>
<keyword evidence="2 4" id="KW-0371">Homeobox</keyword>
<keyword evidence="3 4" id="KW-0539">Nucleus</keyword>
<keyword evidence="1 4" id="KW-0238">DNA-binding</keyword>
<keyword evidence="8" id="KW-1185">Reference proteome</keyword>
<proteinExistence type="predicted"/>
<evidence type="ECO:0000256" key="1">
    <source>
        <dbReference type="ARBA" id="ARBA00023125"/>
    </source>
</evidence>
<feature type="region of interest" description="Disordered" evidence="6">
    <location>
        <begin position="69"/>
        <end position="113"/>
    </location>
</feature>
<evidence type="ECO:0000313" key="7">
    <source>
        <dbReference type="EMBL" id="KAG5446346.1"/>
    </source>
</evidence>
<protein>
    <submittedName>
        <fullName evidence="7">Uncharacterized protein</fullName>
    </submittedName>
</protein>
<evidence type="ECO:0000256" key="5">
    <source>
        <dbReference type="RuleBase" id="RU000682"/>
    </source>
</evidence>
<feature type="DNA-binding region" description="Homeobox" evidence="4">
    <location>
        <begin position="427"/>
        <end position="471"/>
    </location>
</feature>
<dbReference type="SMART" id="SM00389">
    <property type="entry name" value="HOX"/>
    <property type="match status" value="1"/>
</dbReference>
<evidence type="ECO:0000256" key="6">
    <source>
        <dbReference type="SAM" id="MobiDB-lite"/>
    </source>
</evidence>
<dbReference type="InParanoid" id="A0A3R7JYM8"/>
<dbReference type="EMBL" id="NIRI02000056">
    <property type="protein sequence ID" value="KAG5446346.1"/>
    <property type="molecule type" value="Genomic_DNA"/>
</dbReference>
<dbReference type="PROSITE" id="PS50071">
    <property type="entry name" value="HOMEOBOX_2"/>
    <property type="match status" value="1"/>
</dbReference>
<dbReference type="Proteomes" id="UP000286415">
    <property type="component" value="Unassembled WGS sequence"/>
</dbReference>
<feature type="region of interest" description="Disordered" evidence="6">
    <location>
        <begin position="20"/>
        <end position="39"/>
    </location>
</feature>
<dbReference type="InterPro" id="IPR050460">
    <property type="entry name" value="Distal-less_Homeobox_TF"/>
</dbReference>
<evidence type="ECO:0000256" key="3">
    <source>
        <dbReference type="ARBA" id="ARBA00023242"/>
    </source>
</evidence>
<comment type="caution">
    <text evidence="7">The sequence shown here is derived from an EMBL/GenBank/DDBJ whole genome shotgun (WGS) entry which is preliminary data.</text>
</comment>
<feature type="compositionally biased region" description="Polar residues" evidence="6">
    <location>
        <begin position="361"/>
        <end position="378"/>
    </location>
</feature>
<dbReference type="GO" id="GO:0005634">
    <property type="term" value="C:nucleus"/>
    <property type="evidence" value="ECO:0007669"/>
    <property type="project" value="UniProtKB-SubCell"/>
</dbReference>
<dbReference type="OrthoDB" id="6269883at2759"/>
<dbReference type="SUPFAM" id="SSF46689">
    <property type="entry name" value="Homeodomain-like"/>
    <property type="match status" value="1"/>
</dbReference>
<feature type="region of interest" description="Disordered" evidence="6">
    <location>
        <begin position="351"/>
        <end position="410"/>
    </location>
</feature>
<organism evidence="7 8">
    <name type="scientific">Clonorchis sinensis</name>
    <name type="common">Chinese liver fluke</name>
    <dbReference type="NCBI Taxonomy" id="79923"/>
    <lineage>
        <taxon>Eukaryota</taxon>
        <taxon>Metazoa</taxon>
        <taxon>Spiralia</taxon>
        <taxon>Lophotrochozoa</taxon>
        <taxon>Platyhelminthes</taxon>
        <taxon>Trematoda</taxon>
        <taxon>Digenea</taxon>
        <taxon>Opisthorchiida</taxon>
        <taxon>Opisthorchiata</taxon>
        <taxon>Opisthorchiidae</taxon>
        <taxon>Clonorchis</taxon>
    </lineage>
</organism>
<gene>
    <name evidence="7" type="ORF">CSKR_104268</name>
</gene>
<sequence>MSLSALLPYSTASDLLHANEADSTSHPGSEGHTEMLNNSSDSNGCVAAFSLPLEKWYNPDSRMTNFTDGNYSAPWRDSPTVDGRSNNVSDIHTDPDNRPSSSAVEETSSDSDEVVVYSNARPHEIREIHSFANKFGFARDSSGTQLSLSFVMFPGTKCENQICLQMSVFFEPLCLPNPGGQFISDDGQDATEDSTDSTENTTKFAFSNTNGLFFCNKEHSAGFHTHQEEVKRTWLEPSLDQCSPDRCVPQQTHYGVQGLTPWLYRERFIPYCADYDHTDGAKSFNACVRDIFRGNHSRTPPDYLARMAVGDNCRVLSTTHWWPHRTNPGDLYASQVTPMDRLPEFSQTVAHQTEDPFSIPDGTTFNSTENSRSILESSNDSDESGYVLDRPEQGRLQPPDGRSKCITGPRTSNLVHSVAHPKGTKKVRKPRTIYSSMQLQQLANRFHLTQYLSLPERAELAASLGLTQTQDMLEMPRNLLDSQRDTDSEFMTDGKMETLSGMDNSSVESAYSVEVRGTSLGTSAPQATNPPRYNSLFLQEAYIPETGLRDLGPEQNLCGETECTEQTLPDSYSTKSFQNFPTTTPKLHPSNYGFSDSPPFIHPNSDKLISSDLVDATIHGVTGHVTCCYTSAPCDIMRSSPMRATDFRISSMYCKPEFRSHETSYQHSSISPIQYSQSSPLLERECSMFAHPLVHQDVHRRSTESFRRRDSSDNSERNVCHKQLSADINVCLQQSSELITVAAFSPASRYVDCQTSCKSHEIMASNYPLLFQVPASLPADTRNSTIDQGVTYRTHNDFGIQEILTGADQEPHMSVNAGSFWSNHLASERGSCISPWLGMAIVTDHSTNLKNAPNEEINLP</sequence>
<evidence type="ECO:0000313" key="8">
    <source>
        <dbReference type="Proteomes" id="UP000286415"/>
    </source>
</evidence>
<dbReference type="PANTHER" id="PTHR24327:SF81">
    <property type="entry name" value="HOMEOTIC PROTEIN DISTAL-LESS-RELATED"/>
    <property type="match status" value="1"/>
</dbReference>
<evidence type="ECO:0000256" key="4">
    <source>
        <dbReference type="PROSITE-ProRule" id="PRU00108"/>
    </source>
</evidence>
<dbReference type="CDD" id="cd00086">
    <property type="entry name" value="homeodomain"/>
    <property type="match status" value="1"/>
</dbReference>
<dbReference type="AlphaFoldDB" id="A0A3R7JYM8"/>